<evidence type="ECO:0000256" key="6">
    <source>
        <dbReference type="ARBA" id="ARBA00022598"/>
    </source>
</evidence>
<evidence type="ECO:0000256" key="7">
    <source>
        <dbReference type="ARBA" id="ARBA00022741"/>
    </source>
</evidence>
<dbReference type="PROSITE" id="PS00178">
    <property type="entry name" value="AA_TRNA_LIGASE_I"/>
    <property type="match status" value="1"/>
</dbReference>
<evidence type="ECO:0000256" key="16">
    <source>
        <dbReference type="SAM" id="MobiDB-lite"/>
    </source>
</evidence>
<evidence type="ECO:0000313" key="20">
    <source>
        <dbReference type="EMBL" id="CAI8054025.1"/>
    </source>
</evidence>
<comment type="catalytic activity">
    <reaction evidence="14">
        <text>tRNA(Val) + L-valine + ATP = L-valyl-tRNA(Val) + AMP + diphosphate</text>
        <dbReference type="Rhea" id="RHEA:10704"/>
        <dbReference type="Rhea" id="RHEA-COMP:9672"/>
        <dbReference type="Rhea" id="RHEA-COMP:9708"/>
        <dbReference type="ChEBI" id="CHEBI:30616"/>
        <dbReference type="ChEBI" id="CHEBI:33019"/>
        <dbReference type="ChEBI" id="CHEBI:57762"/>
        <dbReference type="ChEBI" id="CHEBI:78442"/>
        <dbReference type="ChEBI" id="CHEBI:78537"/>
        <dbReference type="ChEBI" id="CHEBI:456215"/>
        <dbReference type="EC" id="6.1.1.9"/>
    </reaction>
</comment>
<keyword evidence="11 15" id="KW-0030">Aminoacyl-tRNA synthetase</keyword>
<keyword evidence="8 15" id="KW-0067">ATP-binding</keyword>
<dbReference type="InterPro" id="IPR009080">
    <property type="entry name" value="tRNAsynth_Ia_anticodon-bd"/>
</dbReference>
<keyword evidence="10" id="KW-0175">Coiled coil</keyword>
<comment type="subcellular location">
    <subcellularLocation>
        <location evidence="1">Cytoplasm</location>
    </subcellularLocation>
</comment>
<dbReference type="InterPro" id="IPR013155">
    <property type="entry name" value="M/V/L/I-tRNA-synth_anticd-bd"/>
</dbReference>
<dbReference type="PANTHER" id="PTHR11946:SF93">
    <property type="entry name" value="VALINE--TRNA LIGASE, CHLOROPLASTIC_MITOCHONDRIAL 2"/>
    <property type="match status" value="1"/>
</dbReference>
<dbReference type="InterPro" id="IPR010978">
    <property type="entry name" value="tRNA-bd_arm"/>
</dbReference>
<evidence type="ECO:0000256" key="1">
    <source>
        <dbReference type="ARBA" id="ARBA00004496"/>
    </source>
</evidence>
<comment type="subunit">
    <text evidence="3">Monomer.</text>
</comment>
<evidence type="ECO:0000313" key="21">
    <source>
        <dbReference type="Proteomes" id="UP001174909"/>
    </source>
</evidence>
<dbReference type="Gene3D" id="1.10.287.380">
    <property type="entry name" value="Valyl-tRNA synthetase, C-terminal domain"/>
    <property type="match status" value="1"/>
</dbReference>
<keyword evidence="7 15" id="KW-0547">Nucleotide-binding</keyword>
<dbReference type="SUPFAM" id="SSF47323">
    <property type="entry name" value="Anticodon-binding domain of a subclass of class I aminoacyl-tRNA synthetases"/>
    <property type="match status" value="1"/>
</dbReference>
<dbReference type="GO" id="GO:0005829">
    <property type="term" value="C:cytosol"/>
    <property type="evidence" value="ECO:0007669"/>
    <property type="project" value="TreeGrafter"/>
</dbReference>
<dbReference type="GO" id="GO:0002161">
    <property type="term" value="F:aminoacyl-tRNA deacylase activity"/>
    <property type="evidence" value="ECO:0007669"/>
    <property type="project" value="InterPro"/>
</dbReference>
<dbReference type="HAMAP" id="MF_02004">
    <property type="entry name" value="Val_tRNA_synth_type1"/>
    <property type="match status" value="1"/>
</dbReference>
<dbReference type="Proteomes" id="UP001174909">
    <property type="component" value="Unassembled WGS sequence"/>
</dbReference>
<dbReference type="SUPFAM" id="SSF52374">
    <property type="entry name" value="Nucleotidylyl transferase"/>
    <property type="match status" value="1"/>
</dbReference>
<evidence type="ECO:0000256" key="3">
    <source>
        <dbReference type="ARBA" id="ARBA00011245"/>
    </source>
</evidence>
<accession>A0AA35XJH9</accession>
<keyword evidence="6 15" id="KW-0436">Ligase</keyword>
<dbReference type="FunFam" id="3.40.50.620:FF:000098">
    <property type="entry name" value="Valine--tRNA ligase"/>
    <property type="match status" value="1"/>
</dbReference>
<evidence type="ECO:0000256" key="11">
    <source>
        <dbReference type="ARBA" id="ARBA00023146"/>
    </source>
</evidence>
<dbReference type="PRINTS" id="PR00986">
    <property type="entry name" value="TRNASYNTHVAL"/>
</dbReference>
<dbReference type="AlphaFoldDB" id="A0AA35XJH9"/>
<evidence type="ECO:0000259" key="17">
    <source>
        <dbReference type="Pfam" id="PF00133"/>
    </source>
</evidence>
<dbReference type="NCBIfam" id="TIGR00422">
    <property type="entry name" value="valS"/>
    <property type="match status" value="1"/>
</dbReference>
<dbReference type="NCBIfam" id="NF004349">
    <property type="entry name" value="PRK05729.1"/>
    <property type="match status" value="1"/>
</dbReference>
<sequence>MTNLPKIYAPQEIEGKWYQLWQKNGYFHADATSDKPPYAIVIPPPNITGSLHIGHALDNTLQDCLIRWRRMQGYNTLWMPGTDHAGIVTEIIMERQLAEEGTSRTDLGREKFIERMWQWKDESAGYIVSQLQQLGCSCDWERERFTLDEGLSKAVRTAFVKLYNQGLIYRDTYMGNWCPHCNTVISNLEVEPIEIDGNFYHIRYPVKDSEIVLEIATTRPETMLGDTAVAVHPEDERYQHLIGKTARLPLCDREIPIIADVYVDREFGTGALKVTPAHDTNDYEIGLRHDLEQRTIFTPDGYINENAPDNYVGLPRQDCRKRVVEDLQNLDYLVKIVPHRHAVGHHDRCGTVVEPAISPQWFMNVRPLAQRAIEATKKGEVKFIPERETSRFYHWMENIEPWPISRQRWWGHRLPIWYCNACEAVTAAMETPQQCECGASDFRQEEDVLDTWFSSGLWPFSTMGWPENAEELKTFYPTSVLVTGWDILFFWVARMIMLGLGCMDEVPFRTVYLHGLVADEKGQKMSKSKGNSIDPLETIGTYGTDAFRFALVNASTPNPYVPLPESQIEAGKRFANKIWNAARFILMNLEKHPVPTRMDTVETEQETLEIAWIRSRLSHTITTTTDAFENFRFHEAAQTLYAFLWHEFCDWYLEFAKQRVSQNEPEALWVAADVLEQTMRLLHPLMPFLTEEIWQQLPHGGGRSESSEKGSVTVSSWPEPIGGNPTAEATMATLMEVIESVRSIRGELNVPIGASVEVHIQSPNTEVRERLEAYLAQYLPAFTRVADITIAESLSKPRASAEAVIGELAIYIPLADIIDLDAEHARLSKRHQQAVKDVTAAQKTLDNPNFIQRAPEKVVKQKEELLARLKVEQEKLARSLAMLTESENED</sequence>
<dbReference type="CDD" id="cd07962">
    <property type="entry name" value="Anticodon_Ia_Val"/>
    <property type="match status" value="1"/>
</dbReference>
<dbReference type="Pfam" id="PF00133">
    <property type="entry name" value="tRNA-synt_1"/>
    <property type="match status" value="1"/>
</dbReference>
<dbReference type="Gene3D" id="1.10.730.10">
    <property type="entry name" value="Isoleucyl-tRNA Synthetase, Domain 1"/>
    <property type="match status" value="1"/>
</dbReference>
<dbReference type="InterPro" id="IPR019499">
    <property type="entry name" value="Val-tRNA_synth_tRNA-bd"/>
</dbReference>
<dbReference type="PANTHER" id="PTHR11946">
    <property type="entry name" value="VALYL-TRNA SYNTHETASES"/>
    <property type="match status" value="1"/>
</dbReference>
<evidence type="ECO:0000256" key="5">
    <source>
        <dbReference type="ARBA" id="ARBA00022490"/>
    </source>
</evidence>
<dbReference type="InterPro" id="IPR001412">
    <property type="entry name" value="aa-tRNA-synth_I_CS"/>
</dbReference>
<dbReference type="GO" id="GO:0004832">
    <property type="term" value="F:valine-tRNA ligase activity"/>
    <property type="evidence" value="ECO:0007669"/>
    <property type="project" value="UniProtKB-EC"/>
</dbReference>
<dbReference type="Pfam" id="PF10458">
    <property type="entry name" value="Val_tRNA-synt_C"/>
    <property type="match status" value="1"/>
</dbReference>
<feature type="region of interest" description="Disordered" evidence="16">
    <location>
        <begin position="699"/>
        <end position="725"/>
    </location>
</feature>
<dbReference type="InterPro" id="IPR002303">
    <property type="entry name" value="Valyl-tRNA_ligase"/>
</dbReference>
<dbReference type="InterPro" id="IPR037118">
    <property type="entry name" value="Val-tRNA_synth_C_sf"/>
</dbReference>
<comment type="caution">
    <text evidence="20">The sequence shown here is derived from an EMBL/GenBank/DDBJ whole genome shotgun (WGS) entry which is preliminary data.</text>
</comment>
<feature type="domain" description="Valyl-tRNA synthetase tRNA-binding arm" evidence="19">
    <location>
        <begin position="819"/>
        <end position="883"/>
    </location>
</feature>
<dbReference type="Pfam" id="PF08264">
    <property type="entry name" value="Anticodon_1"/>
    <property type="match status" value="1"/>
</dbReference>
<reference evidence="20" key="1">
    <citation type="submission" date="2023-03" db="EMBL/GenBank/DDBJ databases">
        <authorList>
            <person name="Steffen K."/>
            <person name="Cardenas P."/>
        </authorList>
    </citation>
    <scope>NUCLEOTIDE SEQUENCE</scope>
</reference>
<dbReference type="CDD" id="cd00817">
    <property type="entry name" value="ValRS_core"/>
    <property type="match status" value="1"/>
</dbReference>
<evidence type="ECO:0000259" key="19">
    <source>
        <dbReference type="Pfam" id="PF10458"/>
    </source>
</evidence>
<dbReference type="EMBL" id="CASHTH010004135">
    <property type="protein sequence ID" value="CAI8054025.1"/>
    <property type="molecule type" value="Genomic_DNA"/>
</dbReference>
<dbReference type="InterPro" id="IPR009008">
    <property type="entry name" value="Val/Leu/Ile-tRNA-synth_edit"/>
</dbReference>
<dbReference type="FunFam" id="3.90.740.10:FF:000008">
    <property type="entry name" value="Valine--tRNA ligase, mitochondrial"/>
    <property type="match status" value="1"/>
</dbReference>
<dbReference type="InterPro" id="IPR014729">
    <property type="entry name" value="Rossmann-like_a/b/a_fold"/>
</dbReference>
<dbReference type="EC" id="6.1.1.9" evidence="4"/>
<name>A0AA35XJH9_GEOBA</name>
<dbReference type="Gene3D" id="3.90.740.10">
    <property type="entry name" value="Valyl/Leucyl/Isoleucyl-tRNA synthetase, editing domain"/>
    <property type="match status" value="1"/>
</dbReference>
<dbReference type="SUPFAM" id="SSF50677">
    <property type="entry name" value="ValRS/IleRS/LeuRS editing domain"/>
    <property type="match status" value="1"/>
</dbReference>
<evidence type="ECO:0000256" key="13">
    <source>
        <dbReference type="ARBA" id="ARBA00029936"/>
    </source>
</evidence>
<dbReference type="GO" id="GO:0006438">
    <property type="term" value="P:valyl-tRNA aminoacylation"/>
    <property type="evidence" value="ECO:0007669"/>
    <property type="project" value="InterPro"/>
</dbReference>
<dbReference type="InterPro" id="IPR033705">
    <property type="entry name" value="Anticodon_Ia_Val"/>
</dbReference>
<evidence type="ECO:0000256" key="15">
    <source>
        <dbReference type="RuleBase" id="RU363035"/>
    </source>
</evidence>
<feature type="domain" description="Aminoacyl-tRNA synthetase class Ia" evidence="17">
    <location>
        <begin position="16"/>
        <end position="556"/>
    </location>
</feature>
<dbReference type="InterPro" id="IPR002300">
    <property type="entry name" value="aa-tRNA-synth_Ia"/>
</dbReference>
<comment type="similarity">
    <text evidence="2 15">Belongs to the class-I aminoacyl-tRNA synthetase family.</text>
</comment>
<keyword evidence="21" id="KW-1185">Reference proteome</keyword>
<dbReference type="FunFam" id="3.40.50.620:FF:000032">
    <property type="entry name" value="Valine--tRNA ligase"/>
    <property type="match status" value="1"/>
</dbReference>
<evidence type="ECO:0000256" key="8">
    <source>
        <dbReference type="ARBA" id="ARBA00022840"/>
    </source>
</evidence>
<proteinExistence type="inferred from homology"/>
<keyword evidence="5" id="KW-0963">Cytoplasm</keyword>
<evidence type="ECO:0000256" key="10">
    <source>
        <dbReference type="ARBA" id="ARBA00023054"/>
    </source>
</evidence>
<evidence type="ECO:0000256" key="12">
    <source>
        <dbReference type="ARBA" id="ARBA00024407"/>
    </source>
</evidence>
<gene>
    <name evidence="20" type="ORF">GBAR_LOCUS29530</name>
</gene>
<evidence type="ECO:0000256" key="14">
    <source>
        <dbReference type="ARBA" id="ARBA00047552"/>
    </source>
</evidence>
<dbReference type="GO" id="GO:0005524">
    <property type="term" value="F:ATP binding"/>
    <property type="evidence" value="ECO:0007669"/>
    <property type="project" value="UniProtKB-KW"/>
</dbReference>
<organism evidence="20 21">
    <name type="scientific">Geodia barretti</name>
    <name type="common">Barrett's horny sponge</name>
    <dbReference type="NCBI Taxonomy" id="519541"/>
    <lineage>
        <taxon>Eukaryota</taxon>
        <taxon>Metazoa</taxon>
        <taxon>Porifera</taxon>
        <taxon>Demospongiae</taxon>
        <taxon>Heteroscleromorpha</taxon>
        <taxon>Tetractinellida</taxon>
        <taxon>Astrophorina</taxon>
        <taxon>Geodiidae</taxon>
        <taxon>Geodia</taxon>
    </lineage>
</organism>
<dbReference type="Gene3D" id="3.40.50.620">
    <property type="entry name" value="HUPs"/>
    <property type="match status" value="2"/>
</dbReference>
<protein>
    <recommendedName>
        <fullName evidence="12">Valine--tRNA ligase</fullName>
        <ecNumber evidence="4">6.1.1.9</ecNumber>
    </recommendedName>
    <alternativeName>
        <fullName evidence="13">Valyl-tRNA synthetase</fullName>
    </alternativeName>
</protein>
<feature type="domain" description="Methionyl/Valyl/Leucyl/Isoleucyl-tRNA synthetase anticodon-binding" evidence="18">
    <location>
        <begin position="612"/>
        <end position="759"/>
    </location>
</feature>
<evidence type="ECO:0000256" key="2">
    <source>
        <dbReference type="ARBA" id="ARBA00005594"/>
    </source>
</evidence>
<evidence type="ECO:0000259" key="18">
    <source>
        <dbReference type="Pfam" id="PF08264"/>
    </source>
</evidence>
<keyword evidence="9 15" id="KW-0648">Protein biosynthesis</keyword>
<evidence type="ECO:0000256" key="9">
    <source>
        <dbReference type="ARBA" id="ARBA00022917"/>
    </source>
</evidence>
<dbReference type="SUPFAM" id="SSF46589">
    <property type="entry name" value="tRNA-binding arm"/>
    <property type="match status" value="1"/>
</dbReference>
<evidence type="ECO:0000256" key="4">
    <source>
        <dbReference type="ARBA" id="ARBA00013169"/>
    </source>
</evidence>